<dbReference type="SUPFAM" id="SSF55347">
    <property type="entry name" value="Glyceraldehyde-3-phosphate dehydrogenase-like, C-terminal domain"/>
    <property type="match status" value="1"/>
</dbReference>
<dbReference type="InterPro" id="IPR051450">
    <property type="entry name" value="Gfo/Idh/MocA_Oxidoreductases"/>
</dbReference>
<feature type="domain" description="GFO/IDH/MocA-like oxidoreductase" evidence="2">
    <location>
        <begin position="131"/>
        <end position="250"/>
    </location>
</feature>
<gene>
    <name evidence="3" type="ORF">FB558_7470</name>
</gene>
<evidence type="ECO:0000313" key="4">
    <source>
        <dbReference type="Proteomes" id="UP000315677"/>
    </source>
</evidence>
<reference evidence="3 4" key="1">
    <citation type="submission" date="2019-06" db="EMBL/GenBank/DDBJ databases">
        <title>Sequencing the genomes of 1000 actinobacteria strains.</title>
        <authorList>
            <person name="Klenk H.-P."/>
        </authorList>
    </citation>
    <scope>NUCLEOTIDE SEQUENCE [LARGE SCALE GENOMIC DNA]</scope>
    <source>
        <strain evidence="3 4">DSM 45301</strain>
    </source>
</reference>
<dbReference type="InterPro" id="IPR055170">
    <property type="entry name" value="GFO_IDH_MocA-like_dom"/>
</dbReference>
<comment type="caution">
    <text evidence="3">The sequence shown here is derived from an EMBL/GenBank/DDBJ whole genome shotgun (WGS) entry which is preliminary data.</text>
</comment>
<organism evidence="3 4">
    <name type="scientific">Pseudonocardia kunmingensis</name>
    <dbReference type="NCBI Taxonomy" id="630975"/>
    <lineage>
        <taxon>Bacteria</taxon>
        <taxon>Bacillati</taxon>
        <taxon>Actinomycetota</taxon>
        <taxon>Actinomycetes</taxon>
        <taxon>Pseudonocardiales</taxon>
        <taxon>Pseudonocardiaceae</taxon>
        <taxon>Pseudonocardia</taxon>
    </lineage>
</organism>
<proteinExistence type="predicted"/>
<feature type="domain" description="Gfo/Idh/MocA-like oxidoreductase N-terminal" evidence="1">
    <location>
        <begin position="3"/>
        <end position="119"/>
    </location>
</feature>
<dbReference type="InterPro" id="IPR000683">
    <property type="entry name" value="Gfo/Idh/MocA-like_OxRdtase_N"/>
</dbReference>
<dbReference type="Pfam" id="PF01408">
    <property type="entry name" value="GFO_IDH_MocA"/>
    <property type="match status" value="1"/>
</dbReference>
<dbReference type="InterPro" id="IPR036291">
    <property type="entry name" value="NAD(P)-bd_dom_sf"/>
</dbReference>
<accession>A0A543D0H2</accession>
<dbReference type="SUPFAM" id="SSF51735">
    <property type="entry name" value="NAD(P)-binding Rossmann-fold domains"/>
    <property type="match status" value="1"/>
</dbReference>
<evidence type="ECO:0000259" key="2">
    <source>
        <dbReference type="Pfam" id="PF22725"/>
    </source>
</evidence>
<dbReference type="Gene3D" id="3.40.50.720">
    <property type="entry name" value="NAD(P)-binding Rossmann-like Domain"/>
    <property type="match status" value="1"/>
</dbReference>
<dbReference type="GO" id="GO:0000166">
    <property type="term" value="F:nucleotide binding"/>
    <property type="evidence" value="ECO:0007669"/>
    <property type="project" value="InterPro"/>
</dbReference>
<dbReference type="Gene3D" id="3.30.360.10">
    <property type="entry name" value="Dihydrodipicolinate Reductase, domain 2"/>
    <property type="match status" value="1"/>
</dbReference>
<dbReference type="PANTHER" id="PTHR43377">
    <property type="entry name" value="BILIVERDIN REDUCTASE A"/>
    <property type="match status" value="1"/>
</dbReference>
<dbReference type="EMBL" id="VFPA01000006">
    <property type="protein sequence ID" value="TQM02827.1"/>
    <property type="molecule type" value="Genomic_DNA"/>
</dbReference>
<protein>
    <submittedName>
        <fullName evidence="3">Myo-inositol 2-dehydrogenase/D-chiro-inositol 1-dehydrogenase/UDP-N-acetylglucosamine 3-dehydrogenase</fullName>
    </submittedName>
</protein>
<dbReference type="OrthoDB" id="9815825at2"/>
<keyword evidence="4" id="KW-1185">Reference proteome</keyword>
<evidence type="ECO:0000313" key="3">
    <source>
        <dbReference type="EMBL" id="TQM02827.1"/>
    </source>
</evidence>
<sequence>MTVKIAVVGAGFMGRLHARTVAESTEAELTAVVDRDPEVGRATAEELGTRHLAEVEDALHEDVDAFVVAVPDRAHVGPATTVLRAGRPVLLEKPMADTLEGARAIDRAAAEGGTGVMVGQLLRFDPRYAGAAAAVAAGDIGEPVHVTAGRIAARDIGLRMNGTSSVLFYLGVHDVDAMQWVTGKRITRVYSRAVSKLMPAHGVRSEDAILTVADLEDGAIGELFNGWTRRSDDPVGIDGRLEVMGTEGMVAVDVRDHGLRVYGDAGLATPDALHWPEVNARIRGDLAAEVRAFVASVRDGATFPVPTAAAMRNVAVNDAILRSVESGKPEDVELVDEAESAR</sequence>
<evidence type="ECO:0000259" key="1">
    <source>
        <dbReference type="Pfam" id="PF01408"/>
    </source>
</evidence>
<dbReference type="AlphaFoldDB" id="A0A543D0H2"/>
<dbReference type="Proteomes" id="UP000315677">
    <property type="component" value="Unassembled WGS sequence"/>
</dbReference>
<dbReference type="RefSeq" id="WP_142062254.1">
    <property type="nucleotide sequence ID" value="NZ_VFPA01000006.1"/>
</dbReference>
<name>A0A543D0H2_9PSEU</name>
<dbReference type="PANTHER" id="PTHR43377:SF1">
    <property type="entry name" value="BILIVERDIN REDUCTASE A"/>
    <property type="match status" value="1"/>
</dbReference>
<dbReference type="Pfam" id="PF22725">
    <property type="entry name" value="GFO_IDH_MocA_C3"/>
    <property type="match status" value="1"/>
</dbReference>